<feature type="domain" description="Amidohydrolase-related" evidence="2">
    <location>
        <begin position="8"/>
        <end position="352"/>
    </location>
</feature>
<dbReference type="InterPro" id="IPR032465">
    <property type="entry name" value="ACMSD"/>
</dbReference>
<comment type="caution">
    <text evidence="3">The sequence shown here is derived from an EMBL/GenBank/DDBJ whole genome shotgun (WGS) entry which is preliminary data.</text>
</comment>
<keyword evidence="1" id="KW-0456">Lyase</keyword>
<evidence type="ECO:0000313" key="4">
    <source>
        <dbReference type="Proteomes" id="UP001652445"/>
    </source>
</evidence>
<evidence type="ECO:0000256" key="1">
    <source>
        <dbReference type="ARBA" id="ARBA00023239"/>
    </source>
</evidence>
<proteinExistence type="predicted"/>
<dbReference type="InterPro" id="IPR032466">
    <property type="entry name" value="Metal_Hydrolase"/>
</dbReference>
<protein>
    <submittedName>
        <fullName evidence="3">Amidohydrolase</fullName>
    </submittedName>
</protein>
<organism evidence="3 4">
    <name type="scientific">Paenibacillus baimaensis</name>
    <dbReference type="NCBI Taxonomy" id="2982185"/>
    <lineage>
        <taxon>Bacteria</taxon>
        <taxon>Bacillati</taxon>
        <taxon>Bacillota</taxon>
        <taxon>Bacilli</taxon>
        <taxon>Bacillales</taxon>
        <taxon>Paenibacillaceae</taxon>
        <taxon>Paenibacillus</taxon>
    </lineage>
</organism>
<evidence type="ECO:0000313" key="3">
    <source>
        <dbReference type="EMBL" id="MCU6790984.1"/>
    </source>
</evidence>
<keyword evidence="4" id="KW-1185">Reference proteome</keyword>
<dbReference type="SUPFAM" id="SSF51556">
    <property type="entry name" value="Metallo-dependent hydrolases"/>
    <property type="match status" value="1"/>
</dbReference>
<dbReference type="Gene3D" id="3.20.20.140">
    <property type="entry name" value="Metal-dependent hydrolases"/>
    <property type="match status" value="1"/>
</dbReference>
<dbReference type="InterPro" id="IPR006680">
    <property type="entry name" value="Amidohydro-rel"/>
</dbReference>
<evidence type="ECO:0000259" key="2">
    <source>
        <dbReference type="Pfam" id="PF04909"/>
    </source>
</evidence>
<dbReference type="Proteomes" id="UP001652445">
    <property type="component" value="Unassembled WGS sequence"/>
</dbReference>
<reference evidence="3 4" key="1">
    <citation type="submission" date="2022-09" db="EMBL/GenBank/DDBJ databases">
        <authorList>
            <person name="Han X.L."/>
            <person name="Wang Q."/>
            <person name="Lu T."/>
        </authorList>
    </citation>
    <scope>NUCLEOTIDE SEQUENCE [LARGE SCALE GENOMIC DNA]</scope>
    <source>
        <strain evidence="3 4">WQ 127069</strain>
    </source>
</reference>
<dbReference type="PANTHER" id="PTHR21240:SF28">
    <property type="entry name" value="ISO-OROTATE DECARBOXYLASE (EUROFUNG)"/>
    <property type="match status" value="1"/>
</dbReference>
<accession>A0ABT2U8M1</accession>
<name>A0ABT2U8M1_9BACL</name>
<gene>
    <name evidence="3" type="ORF">OB236_02470</name>
</gene>
<sequence length="353" mass="40141">MKLPAQIIDCDVHHALKSHMDLVPYLKEPWKSRVIKFGIQGGGGTYTSPIGVQRKDAYAADGRDAAAYPELVMEHLVDAYHMDYAILTGSTYAMSIHPDADYATAIVAAYNDYLIDQWLPNHPKLKGSMTVATQDPLQAAREIDRIGPHPDIVQVILISATHIPYGNRYYHPIYEAAERHGLPVAIHPGAEGSGISNPPTAAGYVSNYFQWHTCLSQNFMAQLVSIVLEGVFEKFPRLKFVLVEGGVAWLPHLMWRMDKNFKALRATTPWLKKMPSQYIRDHCYLTTQPIEEPDNPKHLQQIFEMMDAENILLFSSDFPHWDFDDPFMIMRGLSAEAKHKIFYENARQLYQLK</sequence>
<dbReference type="PANTHER" id="PTHR21240">
    <property type="entry name" value="2-AMINO-3-CARBOXYLMUCONATE-6-SEMIALDEHYDE DECARBOXYLASE"/>
    <property type="match status" value="1"/>
</dbReference>
<dbReference type="EMBL" id="JAOQIO010000007">
    <property type="protein sequence ID" value="MCU6790984.1"/>
    <property type="molecule type" value="Genomic_DNA"/>
</dbReference>
<dbReference type="RefSeq" id="WP_262682546.1">
    <property type="nucleotide sequence ID" value="NZ_JAOQIO010000007.1"/>
</dbReference>
<dbReference type="Pfam" id="PF04909">
    <property type="entry name" value="Amidohydro_2"/>
    <property type="match status" value="1"/>
</dbReference>